<keyword evidence="5" id="KW-1185">Reference proteome</keyword>
<keyword evidence="2" id="KW-0378">Hydrolase</keyword>
<dbReference type="EMBL" id="CP002009">
    <property type="protein sequence ID" value="ADG13200.1"/>
    <property type="molecule type" value="Genomic_DNA"/>
</dbReference>
<gene>
    <name evidence="4" type="ordered locus">Metin_0530</name>
</gene>
<sequence>MSLLKPIFKLIEISKEAVSNMEGAFSELTGENVNIFFLGLRFALIDFVPEQFGEEFYKSVRIDFNGALSGKSLILIPEKDAVKLEKLLLVDILWDSLVHKSDLPDYEELESSLIGEVGNIVVSAFLNVFANKLKDEINITPPEFIKDVGFSIVESVIAEISEKSDVVMLFDIKVEIIGKFPIKCYLLILIDPDSLSKLDKLFT</sequence>
<dbReference type="GO" id="GO:0016787">
    <property type="term" value="F:hydrolase activity"/>
    <property type="evidence" value="ECO:0007669"/>
    <property type="project" value="UniProtKB-KW"/>
</dbReference>
<dbReference type="KEGG" id="mif:Metin_0530"/>
<dbReference type="GO" id="GO:0006935">
    <property type="term" value="P:chemotaxis"/>
    <property type="evidence" value="ECO:0007669"/>
    <property type="project" value="UniProtKB-KW"/>
</dbReference>
<dbReference type="GeneID" id="9131535"/>
<dbReference type="eggNOG" id="arCOG02381">
    <property type="taxonomic scope" value="Archaea"/>
</dbReference>
<evidence type="ECO:0000313" key="5">
    <source>
        <dbReference type="Proteomes" id="UP000002061"/>
    </source>
</evidence>
<evidence type="ECO:0000256" key="2">
    <source>
        <dbReference type="ARBA" id="ARBA00022801"/>
    </source>
</evidence>
<dbReference type="InterPro" id="IPR028976">
    <property type="entry name" value="CheC-like_sf"/>
</dbReference>
<accession>D5VRJ7</accession>
<protein>
    <submittedName>
        <fullName evidence="4">CheC, inhibitor of MCP methylation</fullName>
    </submittedName>
</protein>
<dbReference type="HOGENOM" id="CLU_1352140_0_0_2"/>
<dbReference type="STRING" id="573063.Metin_0530"/>
<dbReference type="PANTHER" id="PTHR43693:SF1">
    <property type="entry name" value="PROTEIN PHOSPHATASE CHEZ"/>
    <property type="match status" value="1"/>
</dbReference>
<dbReference type="Pfam" id="PF04509">
    <property type="entry name" value="CheC"/>
    <property type="match status" value="1"/>
</dbReference>
<feature type="domain" description="CheC-like protein" evidence="3">
    <location>
        <begin position="110"/>
        <end position="145"/>
    </location>
</feature>
<dbReference type="OrthoDB" id="182374at2157"/>
<dbReference type="PANTHER" id="PTHR43693">
    <property type="entry name" value="PROTEIN PHOSPHATASE CHEZ"/>
    <property type="match status" value="1"/>
</dbReference>
<dbReference type="AlphaFoldDB" id="D5VRJ7"/>
<reference evidence="4" key="1">
    <citation type="submission" date="2010-04" db="EMBL/GenBank/DDBJ databases">
        <title>Complete sequence of Methanocaldococcus infernus ME.</title>
        <authorList>
            <consortium name="US DOE Joint Genome Institute"/>
            <person name="Lucas S."/>
            <person name="Copeland A."/>
            <person name="Lapidus A."/>
            <person name="Cheng J.-F."/>
            <person name="Bruce D."/>
            <person name="Goodwin L."/>
            <person name="Pitluck S."/>
            <person name="Munk A.C."/>
            <person name="Detter J.C."/>
            <person name="Han C."/>
            <person name="Tapia R."/>
            <person name="Land M."/>
            <person name="Hauser L."/>
            <person name="Kyrpides N."/>
            <person name="Mikhailova N."/>
            <person name="Sieprawska-Lupa M."/>
            <person name="Whitman W.B."/>
            <person name="Woyke T."/>
        </authorList>
    </citation>
    <scope>NUCLEOTIDE SEQUENCE [LARGE SCALE GENOMIC DNA]</scope>
    <source>
        <strain evidence="4">ME</strain>
    </source>
</reference>
<dbReference type="InterPro" id="IPR050992">
    <property type="entry name" value="CheZ_family_phosphatases"/>
</dbReference>
<dbReference type="Gene3D" id="3.40.1550.10">
    <property type="entry name" value="CheC-like"/>
    <property type="match status" value="1"/>
</dbReference>
<name>D5VRJ7_METIM</name>
<dbReference type="CDD" id="cd17911">
    <property type="entry name" value="CheC_ClassIII"/>
    <property type="match status" value="1"/>
</dbReference>
<evidence type="ECO:0000259" key="3">
    <source>
        <dbReference type="Pfam" id="PF04509"/>
    </source>
</evidence>
<dbReference type="RefSeq" id="WP_013099946.1">
    <property type="nucleotide sequence ID" value="NC_014122.1"/>
</dbReference>
<dbReference type="SUPFAM" id="SSF103039">
    <property type="entry name" value="CheC-like"/>
    <property type="match status" value="1"/>
</dbReference>
<evidence type="ECO:0000313" key="4">
    <source>
        <dbReference type="EMBL" id="ADG13200.1"/>
    </source>
</evidence>
<organism evidence="4 5">
    <name type="scientific">Methanocaldococcus infernus (strain DSM 11812 / JCM 15783 / ME)</name>
    <dbReference type="NCBI Taxonomy" id="573063"/>
    <lineage>
        <taxon>Archaea</taxon>
        <taxon>Methanobacteriati</taxon>
        <taxon>Methanobacteriota</taxon>
        <taxon>Methanomada group</taxon>
        <taxon>Methanococci</taxon>
        <taxon>Methanococcales</taxon>
        <taxon>Methanocaldococcaceae</taxon>
        <taxon>Methanocaldococcus</taxon>
    </lineage>
</organism>
<proteinExistence type="predicted"/>
<keyword evidence="1" id="KW-0145">Chemotaxis</keyword>
<evidence type="ECO:0000256" key="1">
    <source>
        <dbReference type="ARBA" id="ARBA00022500"/>
    </source>
</evidence>
<dbReference type="Proteomes" id="UP000002061">
    <property type="component" value="Chromosome"/>
</dbReference>
<dbReference type="InterPro" id="IPR007597">
    <property type="entry name" value="CheC"/>
</dbReference>